<dbReference type="OrthoDB" id="9805802at2"/>
<comment type="caution">
    <text evidence="2">The sequence shown here is derived from an EMBL/GenBank/DDBJ whole genome shotgun (WGS) entry which is preliminary data.</text>
</comment>
<name>I9TKZ4_9BACE</name>
<proteinExistence type="predicted"/>
<organism evidence="2 3">
    <name type="scientific">Bacteroides salyersiae CL02T12C01</name>
    <dbReference type="NCBI Taxonomy" id="997887"/>
    <lineage>
        <taxon>Bacteria</taxon>
        <taxon>Pseudomonadati</taxon>
        <taxon>Bacteroidota</taxon>
        <taxon>Bacteroidia</taxon>
        <taxon>Bacteroidales</taxon>
        <taxon>Bacteroidaceae</taxon>
        <taxon>Bacteroides</taxon>
    </lineage>
</organism>
<keyword evidence="3" id="KW-1185">Reference proteome</keyword>
<dbReference type="InterPro" id="IPR003959">
    <property type="entry name" value="ATPase_AAA_core"/>
</dbReference>
<dbReference type="PANTHER" id="PTHR43581:SF2">
    <property type="entry name" value="EXCINUCLEASE ATPASE SUBUNIT"/>
    <property type="match status" value="1"/>
</dbReference>
<dbReference type="Pfam" id="PF13304">
    <property type="entry name" value="AAA_21"/>
    <property type="match status" value="1"/>
</dbReference>
<evidence type="ECO:0000313" key="2">
    <source>
        <dbReference type="EMBL" id="EIY69798.1"/>
    </source>
</evidence>
<dbReference type="SMART" id="SM00382">
    <property type="entry name" value="AAA"/>
    <property type="match status" value="1"/>
</dbReference>
<evidence type="ECO:0000259" key="1">
    <source>
        <dbReference type="SMART" id="SM00382"/>
    </source>
</evidence>
<protein>
    <submittedName>
        <fullName evidence="2">TIGR02646 family protein</fullName>
    </submittedName>
</protein>
<feature type="domain" description="AAA+ ATPase" evidence="1">
    <location>
        <begin position="315"/>
        <end position="579"/>
    </location>
</feature>
<dbReference type="PANTHER" id="PTHR43581">
    <property type="entry name" value="ATP/GTP PHOSPHATASE"/>
    <property type="match status" value="1"/>
</dbReference>
<dbReference type="Gene3D" id="3.40.50.300">
    <property type="entry name" value="P-loop containing nucleotide triphosphate hydrolases"/>
    <property type="match status" value="1"/>
</dbReference>
<dbReference type="RefSeq" id="WP_007478814.1">
    <property type="nucleotide sequence ID" value="NZ_JH724307.1"/>
</dbReference>
<dbReference type="HOGENOM" id="CLU_021090_0_0_10"/>
<dbReference type="AlphaFoldDB" id="I9TKZ4"/>
<dbReference type="Gene3D" id="1.10.30.50">
    <property type="match status" value="1"/>
</dbReference>
<dbReference type="PATRIC" id="fig|997887.3.peg.852"/>
<dbReference type="InterPro" id="IPR003593">
    <property type="entry name" value="AAA+_ATPase"/>
</dbReference>
<dbReference type="EMBL" id="AGXV01000010">
    <property type="protein sequence ID" value="EIY69798.1"/>
    <property type="molecule type" value="Genomic_DNA"/>
</dbReference>
<dbReference type="Proteomes" id="UP000005150">
    <property type="component" value="Unassembled WGS sequence"/>
</dbReference>
<gene>
    <name evidence="2" type="ORF">HMPREF1071_00818</name>
</gene>
<dbReference type="InterPro" id="IPR051396">
    <property type="entry name" value="Bact_Antivir_Def_Nuclease"/>
</dbReference>
<evidence type="ECO:0000313" key="3">
    <source>
        <dbReference type="Proteomes" id="UP000005150"/>
    </source>
</evidence>
<dbReference type="GO" id="GO:0016887">
    <property type="term" value="F:ATP hydrolysis activity"/>
    <property type="evidence" value="ECO:0007669"/>
    <property type="project" value="InterPro"/>
</dbReference>
<dbReference type="GO" id="GO:0005524">
    <property type="term" value="F:ATP binding"/>
    <property type="evidence" value="ECO:0007669"/>
    <property type="project" value="InterPro"/>
</dbReference>
<sequence>MIKIEKGKAPEFLSSEKVEIARERMRTFYASNREQKRYLFPFNKEIDIKLKEDLHKIFYGKCGYCETIIESPEKGVIDRYRPHNGVRDKDGYNQDLYWWLTFEWDNLIYSCKECNQYKANYFPIQGVRALKVKDNLDQEKRLLLNPCVDDPQEHFYYNHDGHIQIKTREGEQTVNLLRLNDRTDLIEGRKKARKEIITILEKINKNGVRSIDKNEISYLQRILEYDNDSTAFFGYKKWVLLNELGDNLLLDLEFNIKNHDREWLNDRDQNNKKVIKNEDKRYLANDYFPIEYIHIKNFKSIENLKIEFKEDELNNKSWLILLGENGVGKSSILQAIAVGLNANAKIITSTLIKSLIKKRKQKAEIEIKERNSSNIIRTILTRKDNTIKQEGSFNSYLMGYGSLRLSVEEVDSESIKIQDTNNVSYENLFQPIKPLNDITKWLKSIYRKDPVFFERVAYSIKQLLPHDFSCNELTIKDNDIMFKKSEELFSELSDGFKSTIILAVDIMMKLSDAQSDMDKMTGIILIDELGNQLHPRWQMSIVKQLRTVFPNINFIISTHHPLCLRGAKRDEILLLKNIEGEVIGIRQLPDPSTLRVDQILASEFFGLSSLVDPETEAYFNRYYELLAKDEKASVEDQEEITRLRDKLRDKQQLGISLREELMYSVIDKLLAKEIAYNKNPLDRENLKREVINRVKDIWTNLNLDYYDND</sequence>
<dbReference type="InterPro" id="IPR027417">
    <property type="entry name" value="P-loop_NTPase"/>
</dbReference>
<reference evidence="2 3" key="1">
    <citation type="submission" date="2012-02" db="EMBL/GenBank/DDBJ databases">
        <title>The Genome Sequence of Bacteroides salyersiae CL02T12C01.</title>
        <authorList>
            <consortium name="The Broad Institute Genome Sequencing Platform"/>
            <person name="Earl A."/>
            <person name="Ward D."/>
            <person name="Feldgarden M."/>
            <person name="Gevers D."/>
            <person name="Zitomersky N.L."/>
            <person name="Coyne M.J."/>
            <person name="Comstock L.E."/>
            <person name="Young S.K."/>
            <person name="Zeng Q."/>
            <person name="Gargeya S."/>
            <person name="Fitzgerald M."/>
            <person name="Haas B."/>
            <person name="Abouelleil A."/>
            <person name="Alvarado L."/>
            <person name="Arachchi H.M."/>
            <person name="Berlin A."/>
            <person name="Chapman S.B."/>
            <person name="Gearin G."/>
            <person name="Goldberg J."/>
            <person name="Griggs A."/>
            <person name="Gujja S."/>
            <person name="Hansen M."/>
            <person name="Heiman D."/>
            <person name="Howarth C."/>
            <person name="Larimer J."/>
            <person name="Lui A."/>
            <person name="MacDonald P.J.P."/>
            <person name="McCowen C."/>
            <person name="Montmayeur A."/>
            <person name="Murphy C."/>
            <person name="Neiman D."/>
            <person name="Pearson M."/>
            <person name="Priest M."/>
            <person name="Roberts A."/>
            <person name="Saif S."/>
            <person name="Shea T."/>
            <person name="Sisk P."/>
            <person name="Stolte C."/>
            <person name="Sykes S."/>
            <person name="Wortman J."/>
            <person name="Nusbaum C."/>
            <person name="Birren B."/>
        </authorList>
    </citation>
    <scope>NUCLEOTIDE SEQUENCE [LARGE SCALE GENOMIC DNA]</scope>
    <source>
        <strain evidence="2 3">CL02T12C01</strain>
    </source>
</reference>
<dbReference type="SUPFAM" id="SSF52540">
    <property type="entry name" value="P-loop containing nucleoside triphosphate hydrolases"/>
    <property type="match status" value="1"/>
</dbReference>
<accession>I9TKZ4</accession>